<name>A0ABV2D6A8_9HYPH</name>
<feature type="region of interest" description="Disordered" evidence="1">
    <location>
        <begin position="1"/>
        <end position="28"/>
    </location>
</feature>
<evidence type="ECO:0000256" key="1">
    <source>
        <dbReference type="SAM" id="MobiDB-lite"/>
    </source>
</evidence>
<reference evidence="2 3" key="1">
    <citation type="submission" date="2024-06" db="EMBL/GenBank/DDBJ databases">
        <authorList>
            <person name="Kim D.-U."/>
        </authorList>
    </citation>
    <scope>NUCLEOTIDE SEQUENCE [LARGE SCALE GENOMIC DNA]</scope>
    <source>
        <strain evidence="2 3">KACC15460</strain>
    </source>
</reference>
<gene>
    <name evidence="2" type="ORF">ABVQ20_01005</name>
</gene>
<protein>
    <submittedName>
        <fullName evidence="2">Uncharacterized protein</fullName>
    </submittedName>
</protein>
<dbReference type="Proteomes" id="UP001548832">
    <property type="component" value="Unassembled WGS sequence"/>
</dbReference>
<organism evidence="2 3">
    <name type="scientific">Mesorhizobium shangrilense</name>
    <dbReference type="NCBI Taxonomy" id="460060"/>
    <lineage>
        <taxon>Bacteria</taxon>
        <taxon>Pseudomonadati</taxon>
        <taxon>Pseudomonadota</taxon>
        <taxon>Alphaproteobacteria</taxon>
        <taxon>Hyphomicrobiales</taxon>
        <taxon>Phyllobacteriaceae</taxon>
        <taxon>Mesorhizobium</taxon>
    </lineage>
</organism>
<dbReference type="EMBL" id="JBEWSZ010000001">
    <property type="protein sequence ID" value="MET2825550.1"/>
    <property type="molecule type" value="Genomic_DNA"/>
</dbReference>
<keyword evidence="3" id="KW-1185">Reference proteome</keyword>
<evidence type="ECO:0000313" key="2">
    <source>
        <dbReference type="EMBL" id="MET2825550.1"/>
    </source>
</evidence>
<comment type="caution">
    <text evidence="2">The sequence shown here is derived from an EMBL/GenBank/DDBJ whole genome shotgun (WGS) entry which is preliminary data.</text>
</comment>
<accession>A0ABV2D6A8</accession>
<evidence type="ECO:0000313" key="3">
    <source>
        <dbReference type="Proteomes" id="UP001548832"/>
    </source>
</evidence>
<proteinExistence type="predicted"/>
<dbReference type="RefSeq" id="WP_354457642.1">
    <property type="nucleotide sequence ID" value="NZ_JBEWSZ010000001.1"/>
</dbReference>
<sequence length="101" mass="11153">MDSHNEMPKLIPGRPEGSGPPEPRPLDAATMRAISPLPPPEEVFIDWLMSVPHGADLEVAARRKIALIDRRGSLHPDVFRLRTLLAVIAGTGVWPKHIRNV</sequence>